<accession>A0A319D220</accession>
<dbReference type="InterPro" id="IPR027417">
    <property type="entry name" value="P-loop_NTPase"/>
</dbReference>
<dbReference type="SUPFAM" id="SSF52540">
    <property type="entry name" value="P-loop containing nucleoside triphosphate hydrolases"/>
    <property type="match status" value="1"/>
</dbReference>
<feature type="non-terminal residue" evidence="3">
    <location>
        <position position="1"/>
    </location>
</feature>
<keyword evidence="2" id="KW-0067">ATP-binding</keyword>
<evidence type="ECO:0000256" key="2">
    <source>
        <dbReference type="ARBA" id="ARBA00022840"/>
    </source>
</evidence>
<evidence type="ECO:0000256" key="1">
    <source>
        <dbReference type="ARBA" id="ARBA00022741"/>
    </source>
</evidence>
<gene>
    <name evidence="3" type="ORF">BO71DRAFT_459579</name>
</gene>
<dbReference type="VEuPathDB" id="FungiDB:BO71DRAFT_459579"/>
<name>A0A319D220_9EURO</name>
<dbReference type="InterPro" id="IPR013641">
    <property type="entry name" value="KTI12/PSTK"/>
</dbReference>
<reference evidence="3 4" key="1">
    <citation type="submission" date="2018-02" db="EMBL/GenBank/DDBJ databases">
        <title>The genomes of Aspergillus section Nigri reveals drivers in fungal speciation.</title>
        <authorList>
            <consortium name="DOE Joint Genome Institute"/>
            <person name="Vesth T.C."/>
            <person name="Nybo J."/>
            <person name="Theobald S."/>
            <person name="Brandl J."/>
            <person name="Frisvad J.C."/>
            <person name="Nielsen K.F."/>
            <person name="Lyhne E.K."/>
            <person name="Kogle M.E."/>
            <person name="Kuo A."/>
            <person name="Riley R."/>
            <person name="Clum A."/>
            <person name="Nolan M."/>
            <person name="Lipzen A."/>
            <person name="Salamov A."/>
            <person name="Henrissat B."/>
            <person name="Wiebenga A."/>
            <person name="De vries R.P."/>
            <person name="Grigoriev I.V."/>
            <person name="Mortensen U.H."/>
            <person name="Andersen M.R."/>
            <person name="Baker S.E."/>
        </authorList>
    </citation>
    <scope>NUCLEOTIDE SEQUENCE [LARGE SCALE GENOMIC DNA]</scope>
    <source>
        <strain evidence="3 4">CBS 707.79</strain>
    </source>
</reference>
<dbReference type="OrthoDB" id="2364732at2759"/>
<dbReference type="Pfam" id="PF08433">
    <property type="entry name" value="KTI12"/>
    <property type="match status" value="1"/>
</dbReference>
<dbReference type="GO" id="GO:0005524">
    <property type="term" value="F:ATP binding"/>
    <property type="evidence" value="ECO:0007669"/>
    <property type="project" value="UniProtKB-KW"/>
</dbReference>
<keyword evidence="4" id="KW-1185">Reference proteome</keyword>
<dbReference type="Proteomes" id="UP000247810">
    <property type="component" value="Unassembled WGS sequence"/>
</dbReference>
<evidence type="ECO:0000313" key="3">
    <source>
        <dbReference type="EMBL" id="PYH91556.1"/>
    </source>
</evidence>
<dbReference type="AlphaFoldDB" id="A0A319D220"/>
<proteinExistence type="predicted"/>
<dbReference type="EMBL" id="KZ825941">
    <property type="protein sequence ID" value="PYH91556.1"/>
    <property type="molecule type" value="Genomic_DNA"/>
</dbReference>
<evidence type="ECO:0000313" key="4">
    <source>
        <dbReference type="Proteomes" id="UP000247810"/>
    </source>
</evidence>
<organism evidence="3 4">
    <name type="scientific">Aspergillus ellipticus CBS 707.79</name>
    <dbReference type="NCBI Taxonomy" id="1448320"/>
    <lineage>
        <taxon>Eukaryota</taxon>
        <taxon>Fungi</taxon>
        <taxon>Dikarya</taxon>
        <taxon>Ascomycota</taxon>
        <taxon>Pezizomycotina</taxon>
        <taxon>Eurotiomycetes</taxon>
        <taxon>Eurotiomycetidae</taxon>
        <taxon>Eurotiales</taxon>
        <taxon>Aspergillaceae</taxon>
        <taxon>Aspergillus</taxon>
        <taxon>Aspergillus subgen. Circumdati</taxon>
    </lineage>
</organism>
<sequence length="109" mass="12355">TVSRLTQVLDTKRLVDVSGPPASGKTTLSKLLRDHLTKLNRRVFYISNWTSLSNFQHGANGWECLFSMLKAEFPGHTVAYPCPKMVIAVDDAQLLYTDDLFWKTIIKQV</sequence>
<evidence type="ECO:0008006" key="5">
    <source>
        <dbReference type="Google" id="ProtNLM"/>
    </source>
</evidence>
<protein>
    <recommendedName>
        <fullName evidence="5">ATPase AAA-type core domain-containing protein</fullName>
    </recommendedName>
</protein>
<keyword evidence="1" id="KW-0547">Nucleotide-binding</keyword>
<dbReference type="Gene3D" id="3.40.50.300">
    <property type="entry name" value="P-loop containing nucleotide triphosphate hydrolases"/>
    <property type="match status" value="1"/>
</dbReference>